<sequence>MNSKLTEKRDYLFDNLKALMLFLVVIGHILDPYIERQDSLYRYLMQYIYLFHMPMFAFITGYFTKNTEKARNSAVRNVLVPYIFWQLLYIITALLFIRLGLASYNTDVFKPSLLLPSSPLYYLLCVFVWKVFAADLKKLRFPVLFSFAAGLFISVVFDEAFHIGWGACFSLMIFFVLGLLCTKEHVEKIRNIPHAIAAAILAAAVIPSVLLPYSFRNVRFTYESVGLSPAQGIGYRALFYLIAILMIGALINLFPDRKNIFSQVGTNAILVYAGSSFAAPALYLLIAEFLPLAGSVWGNLAGMSVFAAVLVLFCSMEWIRKLYDFVMDGICKILFRQD</sequence>
<dbReference type="PANTHER" id="PTHR37312:SF1">
    <property type="entry name" value="MEMBRANE-BOUND ACYLTRANSFERASE YKRP-RELATED"/>
    <property type="match status" value="1"/>
</dbReference>
<feature type="transmembrane region" description="Helical" evidence="1">
    <location>
        <begin position="266"/>
        <end position="286"/>
    </location>
</feature>
<keyword evidence="1" id="KW-1133">Transmembrane helix</keyword>
<keyword evidence="1" id="KW-0472">Membrane</keyword>
<dbReference type="RefSeq" id="WP_009298533.1">
    <property type="nucleotide sequence ID" value="NZ_CACRUA010000019.1"/>
</dbReference>
<dbReference type="Pfam" id="PF01757">
    <property type="entry name" value="Acyl_transf_3"/>
    <property type="match status" value="1"/>
</dbReference>
<accession>A0A6N3CP41</accession>
<feature type="domain" description="Acyltransferase 3" evidence="2">
    <location>
        <begin position="13"/>
        <end position="314"/>
    </location>
</feature>
<feature type="transmembrane region" description="Helical" evidence="1">
    <location>
        <begin position="139"/>
        <end position="157"/>
    </location>
</feature>
<dbReference type="AlphaFoldDB" id="A0A6N3CP41"/>
<proteinExistence type="predicted"/>
<keyword evidence="1" id="KW-0812">Transmembrane</keyword>
<dbReference type="InterPro" id="IPR052734">
    <property type="entry name" value="Nod_factor_acetyltransferase"/>
</dbReference>
<evidence type="ECO:0000313" key="3">
    <source>
        <dbReference type="EMBL" id="MDB1999981.1"/>
    </source>
</evidence>
<evidence type="ECO:0000256" key="1">
    <source>
        <dbReference type="SAM" id="Phobius"/>
    </source>
</evidence>
<feature type="transmembrane region" description="Helical" evidence="1">
    <location>
        <begin position="46"/>
        <end position="63"/>
    </location>
</feature>
<dbReference type="Proteomes" id="UP001300871">
    <property type="component" value="Unassembled WGS sequence"/>
</dbReference>
<evidence type="ECO:0000259" key="2">
    <source>
        <dbReference type="Pfam" id="PF01757"/>
    </source>
</evidence>
<feature type="transmembrane region" description="Helical" evidence="1">
    <location>
        <begin position="163"/>
        <end position="182"/>
    </location>
</feature>
<name>A0A6N3CP41_CLOSY</name>
<feature type="transmembrane region" description="Helical" evidence="1">
    <location>
        <begin position="292"/>
        <end position="313"/>
    </location>
</feature>
<reference evidence="3" key="2">
    <citation type="submission" date="2023-01" db="EMBL/GenBank/DDBJ databases">
        <title>Human gut microbiome strain richness.</title>
        <authorList>
            <person name="Chen-Liaw A."/>
        </authorList>
    </citation>
    <scope>NUCLEOTIDE SEQUENCE</scope>
    <source>
        <strain evidence="3">B1_m1001713B170214d0_201011</strain>
    </source>
</reference>
<keyword evidence="4" id="KW-0808">Transferase</keyword>
<feature type="transmembrane region" description="Helical" evidence="1">
    <location>
        <begin position="12"/>
        <end position="34"/>
    </location>
</feature>
<dbReference type="InterPro" id="IPR002656">
    <property type="entry name" value="Acyl_transf_3_dom"/>
</dbReference>
<reference evidence="4" key="1">
    <citation type="submission" date="2019-11" db="EMBL/GenBank/DDBJ databases">
        <authorList>
            <person name="Feng L."/>
        </authorList>
    </citation>
    <scope>NUCLEOTIDE SEQUENCE</scope>
    <source>
        <strain evidence="4">CsymbiosumLFYP84</strain>
    </source>
</reference>
<feature type="transmembrane region" description="Helical" evidence="1">
    <location>
        <begin position="83"/>
        <end position="101"/>
    </location>
</feature>
<organism evidence="4">
    <name type="scientific">Clostridium symbiosum</name>
    <name type="common">Bacteroides symbiosus</name>
    <dbReference type="NCBI Taxonomy" id="1512"/>
    <lineage>
        <taxon>Bacteria</taxon>
        <taxon>Bacillati</taxon>
        <taxon>Bacillota</taxon>
        <taxon>Clostridia</taxon>
        <taxon>Lachnospirales</taxon>
        <taxon>Lachnospiraceae</taxon>
        <taxon>Otoolea</taxon>
    </lineage>
</organism>
<dbReference type="EMBL" id="CACRUA010000019">
    <property type="protein sequence ID" value="VYU16451.1"/>
    <property type="molecule type" value="Genomic_DNA"/>
</dbReference>
<evidence type="ECO:0000313" key="4">
    <source>
        <dbReference type="EMBL" id="VYU16451.1"/>
    </source>
</evidence>
<dbReference type="PANTHER" id="PTHR37312">
    <property type="entry name" value="MEMBRANE-BOUND ACYLTRANSFERASE YKRP-RELATED"/>
    <property type="match status" value="1"/>
</dbReference>
<feature type="transmembrane region" description="Helical" evidence="1">
    <location>
        <begin position="113"/>
        <end position="132"/>
    </location>
</feature>
<gene>
    <name evidence="4" type="ORF">CSLFYP84_01474</name>
    <name evidence="3" type="ORF">PM006_07190</name>
</gene>
<keyword evidence="4" id="KW-0012">Acyltransferase</keyword>
<feature type="transmembrane region" description="Helical" evidence="1">
    <location>
        <begin position="233"/>
        <end position="254"/>
    </location>
</feature>
<dbReference type="GO" id="GO:0016747">
    <property type="term" value="F:acyltransferase activity, transferring groups other than amino-acyl groups"/>
    <property type="evidence" value="ECO:0007669"/>
    <property type="project" value="InterPro"/>
</dbReference>
<protein>
    <submittedName>
        <fullName evidence="4">Acyltransferase family protein</fullName>
    </submittedName>
</protein>
<feature type="transmembrane region" description="Helical" evidence="1">
    <location>
        <begin position="194"/>
        <end position="213"/>
    </location>
</feature>
<dbReference type="EMBL" id="JAQLGM010000013">
    <property type="protein sequence ID" value="MDB1999981.1"/>
    <property type="molecule type" value="Genomic_DNA"/>
</dbReference>